<dbReference type="AlphaFoldDB" id="A0A0F8WER9"/>
<organism evidence="1">
    <name type="scientific">marine sediment metagenome</name>
    <dbReference type="NCBI Taxonomy" id="412755"/>
    <lineage>
        <taxon>unclassified sequences</taxon>
        <taxon>metagenomes</taxon>
        <taxon>ecological metagenomes</taxon>
    </lineage>
</organism>
<comment type="caution">
    <text evidence="1">The sequence shown here is derived from an EMBL/GenBank/DDBJ whole genome shotgun (WGS) entry which is preliminary data.</text>
</comment>
<sequence length="41" mass="4658">EQAVAFQELCWRAGFPTFPSIPRAASALAKLLRWRQARKDA</sequence>
<proteinExistence type="predicted"/>
<evidence type="ECO:0000313" key="1">
    <source>
        <dbReference type="EMBL" id="KKK55033.1"/>
    </source>
</evidence>
<gene>
    <name evidence="1" type="ORF">LCGC14_3078640</name>
</gene>
<feature type="non-terminal residue" evidence="1">
    <location>
        <position position="1"/>
    </location>
</feature>
<accession>A0A0F8WER9</accession>
<reference evidence="1" key="1">
    <citation type="journal article" date="2015" name="Nature">
        <title>Complex archaea that bridge the gap between prokaryotes and eukaryotes.</title>
        <authorList>
            <person name="Spang A."/>
            <person name="Saw J.H."/>
            <person name="Jorgensen S.L."/>
            <person name="Zaremba-Niedzwiedzka K."/>
            <person name="Martijn J."/>
            <person name="Lind A.E."/>
            <person name="van Eijk R."/>
            <person name="Schleper C."/>
            <person name="Guy L."/>
            <person name="Ettema T.J."/>
        </authorList>
    </citation>
    <scope>NUCLEOTIDE SEQUENCE</scope>
</reference>
<dbReference type="EMBL" id="LAZR01065691">
    <property type="protein sequence ID" value="KKK55033.1"/>
    <property type="molecule type" value="Genomic_DNA"/>
</dbReference>
<dbReference type="Gene3D" id="3.40.50.261">
    <property type="entry name" value="Succinyl-CoA synthetase domains"/>
    <property type="match status" value="1"/>
</dbReference>
<name>A0A0F8WER9_9ZZZZ</name>
<protein>
    <submittedName>
        <fullName evidence="1">Uncharacterized protein</fullName>
    </submittedName>
</protein>
<dbReference type="InterPro" id="IPR016102">
    <property type="entry name" value="Succinyl-CoA_synth-like"/>
</dbReference>